<gene>
    <name evidence="1" type="ORF">FCALED_LOCUS3975</name>
</gene>
<evidence type="ECO:0000313" key="1">
    <source>
        <dbReference type="EMBL" id="CAG8506517.1"/>
    </source>
</evidence>
<organism evidence="1 2">
    <name type="scientific">Funneliformis caledonium</name>
    <dbReference type="NCBI Taxonomy" id="1117310"/>
    <lineage>
        <taxon>Eukaryota</taxon>
        <taxon>Fungi</taxon>
        <taxon>Fungi incertae sedis</taxon>
        <taxon>Mucoromycota</taxon>
        <taxon>Glomeromycotina</taxon>
        <taxon>Glomeromycetes</taxon>
        <taxon>Glomerales</taxon>
        <taxon>Glomeraceae</taxon>
        <taxon>Funneliformis</taxon>
    </lineage>
</organism>
<dbReference type="AlphaFoldDB" id="A0A9N9F3M7"/>
<dbReference type="Proteomes" id="UP000789570">
    <property type="component" value="Unassembled WGS sequence"/>
</dbReference>
<protein>
    <submittedName>
        <fullName evidence="1">17418_t:CDS:1</fullName>
    </submittedName>
</protein>
<sequence>RVEKAIKPKGQQLREWWLKISFAHQVDQNPVRRHDFAEILIKLNDIFNEF</sequence>
<keyword evidence="2" id="KW-1185">Reference proteome</keyword>
<reference evidence="1" key="1">
    <citation type="submission" date="2021-06" db="EMBL/GenBank/DDBJ databases">
        <authorList>
            <person name="Kallberg Y."/>
            <person name="Tangrot J."/>
            <person name="Rosling A."/>
        </authorList>
    </citation>
    <scope>NUCLEOTIDE SEQUENCE</scope>
    <source>
        <strain evidence="1">UK204</strain>
    </source>
</reference>
<comment type="caution">
    <text evidence="1">The sequence shown here is derived from an EMBL/GenBank/DDBJ whole genome shotgun (WGS) entry which is preliminary data.</text>
</comment>
<feature type="non-terminal residue" evidence="1">
    <location>
        <position position="50"/>
    </location>
</feature>
<accession>A0A9N9F3M7</accession>
<evidence type="ECO:0000313" key="2">
    <source>
        <dbReference type="Proteomes" id="UP000789570"/>
    </source>
</evidence>
<dbReference type="EMBL" id="CAJVPQ010000735">
    <property type="protein sequence ID" value="CAG8506517.1"/>
    <property type="molecule type" value="Genomic_DNA"/>
</dbReference>
<proteinExistence type="predicted"/>
<name>A0A9N9F3M7_9GLOM</name>